<evidence type="ECO:0000313" key="4">
    <source>
        <dbReference type="Proteomes" id="UP000199361"/>
    </source>
</evidence>
<evidence type="ECO:0000256" key="1">
    <source>
        <dbReference type="SAM" id="Coils"/>
    </source>
</evidence>
<gene>
    <name evidence="3" type="ORF">SAMN05421811_120159</name>
</gene>
<dbReference type="InterPro" id="IPR036390">
    <property type="entry name" value="WH_DNA-bd_sf"/>
</dbReference>
<protein>
    <submittedName>
        <fullName evidence="3">DNA-binding transcriptional regulator, MarR family</fullName>
    </submittedName>
</protein>
<dbReference type="AlphaFoldDB" id="A0A1I0LNQ3"/>
<reference evidence="3 4" key="1">
    <citation type="submission" date="2016-10" db="EMBL/GenBank/DDBJ databases">
        <authorList>
            <person name="de Groot N.N."/>
        </authorList>
    </citation>
    <scope>NUCLEOTIDE SEQUENCE [LARGE SCALE GENOMIC DNA]</scope>
    <source>
        <strain evidence="3 4">CGMCC 4.5598</strain>
    </source>
</reference>
<feature type="coiled-coil region" evidence="1">
    <location>
        <begin position="129"/>
        <end position="156"/>
    </location>
</feature>
<keyword evidence="3" id="KW-0238">DNA-binding</keyword>
<accession>A0A1I0LNQ3</accession>
<dbReference type="Pfam" id="PF12802">
    <property type="entry name" value="MarR_2"/>
    <property type="match status" value="1"/>
</dbReference>
<dbReference type="Proteomes" id="UP000199361">
    <property type="component" value="Unassembled WGS sequence"/>
</dbReference>
<feature type="domain" description="HTH marR-type" evidence="2">
    <location>
        <begin position="10"/>
        <end position="141"/>
    </location>
</feature>
<dbReference type="SUPFAM" id="SSF46785">
    <property type="entry name" value="Winged helix' DNA-binding domain"/>
    <property type="match status" value="1"/>
</dbReference>
<dbReference type="PANTHER" id="PTHR33164:SF43">
    <property type="entry name" value="HTH-TYPE TRANSCRIPTIONAL REPRESSOR YETL"/>
    <property type="match status" value="1"/>
</dbReference>
<sequence>MIDNRAFELVLGGGSLLAQVGRELTTETERRLAPLGLTAQQAALLLHAARGAGTPSRLKDLVGTDTAGMTRLLDRLQAKGLLRRARHPRDRRSVVVELTEQGQALVPRLPPVFGQVSRQVFDGFGPEELEVMTDLLRRMLRNLADGEEELADGEDEEV</sequence>
<dbReference type="GO" id="GO:0003677">
    <property type="term" value="F:DNA binding"/>
    <property type="evidence" value="ECO:0007669"/>
    <property type="project" value="UniProtKB-KW"/>
</dbReference>
<evidence type="ECO:0000259" key="2">
    <source>
        <dbReference type="PROSITE" id="PS50995"/>
    </source>
</evidence>
<dbReference type="EMBL" id="FOHX01000020">
    <property type="protein sequence ID" value="SEU42847.1"/>
    <property type="molecule type" value="Genomic_DNA"/>
</dbReference>
<dbReference type="SMART" id="SM00347">
    <property type="entry name" value="HTH_MARR"/>
    <property type="match status" value="1"/>
</dbReference>
<dbReference type="GO" id="GO:0003700">
    <property type="term" value="F:DNA-binding transcription factor activity"/>
    <property type="evidence" value="ECO:0007669"/>
    <property type="project" value="InterPro"/>
</dbReference>
<organism evidence="3 4">
    <name type="scientific">Nonomuraea wenchangensis</name>
    <dbReference type="NCBI Taxonomy" id="568860"/>
    <lineage>
        <taxon>Bacteria</taxon>
        <taxon>Bacillati</taxon>
        <taxon>Actinomycetota</taxon>
        <taxon>Actinomycetes</taxon>
        <taxon>Streptosporangiales</taxon>
        <taxon>Streptosporangiaceae</taxon>
        <taxon>Nonomuraea</taxon>
    </lineage>
</organism>
<name>A0A1I0LNQ3_9ACTN</name>
<proteinExistence type="predicted"/>
<keyword evidence="4" id="KW-1185">Reference proteome</keyword>
<dbReference type="InterPro" id="IPR039422">
    <property type="entry name" value="MarR/SlyA-like"/>
</dbReference>
<keyword evidence="1" id="KW-0175">Coiled coil</keyword>
<dbReference type="PROSITE" id="PS50995">
    <property type="entry name" value="HTH_MARR_2"/>
    <property type="match status" value="1"/>
</dbReference>
<dbReference type="PANTHER" id="PTHR33164">
    <property type="entry name" value="TRANSCRIPTIONAL REGULATOR, MARR FAMILY"/>
    <property type="match status" value="1"/>
</dbReference>
<dbReference type="Gene3D" id="1.10.10.10">
    <property type="entry name" value="Winged helix-like DNA-binding domain superfamily/Winged helix DNA-binding domain"/>
    <property type="match status" value="1"/>
</dbReference>
<dbReference type="InterPro" id="IPR036388">
    <property type="entry name" value="WH-like_DNA-bd_sf"/>
</dbReference>
<dbReference type="PRINTS" id="PR00598">
    <property type="entry name" value="HTHMARR"/>
</dbReference>
<dbReference type="InterPro" id="IPR000835">
    <property type="entry name" value="HTH_MarR-typ"/>
</dbReference>
<evidence type="ECO:0000313" key="3">
    <source>
        <dbReference type="EMBL" id="SEU42847.1"/>
    </source>
</evidence>
<dbReference type="GO" id="GO:0006950">
    <property type="term" value="P:response to stress"/>
    <property type="evidence" value="ECO:0007669"/>
    <property type="project" value="TreeGrafter"/>
</dbReference>
<dbReference type="STRING" id="568860.SAMN05421811_120159"/>
<dbReference type="RefSeq" id="WP_177241135.1">
    <property type="nucleotide sequence ID" value="NZ_FOHX01000020.1"/>
</dbReference>